<dbReference type="Proteomes" id="UP000091918">
    <property type="component" value="Unassembled WGS sequence"/>
</dbReference>
<dbReference type="OrthoDB" id="566138at2759"/>
<organism evidence="1 2">
    <name type="scientific">Emergomyces africanus</name>
    <dbReference type="NCBI Taxonomy" id="1955775"/>
    <lineage>
        <taxon>Eukaryota</taxon>
        <taxon>Fungi</taxon>
        <taxon>Dikarya</taxon>
        <taxon>Ascomycota</taxon>
        <taxon>Pezizomycotina</taxon>
        <taxon>Eurotiomycetes</taxon>
        <taxon>Eurotiomycetidae</taxon>
        <taxon>Onygenales</taxon>
        <taxon>Ajellomycetaceae</taxon>
        <taxon>Emergomyces</taxon>
    </lineage>
</organism>
<evidence type="ECO:0000313" key="1">
    <source>
        <dbReference type="EMBL" id="OAX80401.1"/>
    </source>
</evidence>
<accession>A0A1B7NUJ2</accession>
<keyword evidence="2" id="KW-1185">Reference proteome</keyword>
<proteinExistence type="predicted"/>
<evidence type="ECO:0000313" key="2">
    <source>
        <dbReference type="Proteomes" id="UP000091918"/>
    </source>
</evidence>
<name>A0A1B7NUJ2_9EURO</name>
<gene>
    <name evidence="1" type="ORF">ACJ72_05270</name>
</gene>
<protein>
    <submittedName>
        <fullName evidence="1">Uncharacterized protein</fullName>
    </submittedName>
</protein>
<dbReference type="EMBL" id="LGUA01000713">
    <property type="protein sequence ID" value="OAX80401.1"/>
    <property type="molecule type" value="Genomic_DNA"/>
</dbReference>
<sequence>MNLNDIRNLQDVVKYNAMYTEKEGRRPSVRPTWPSR</sequence>
<comment type="caution">
    <text evidence="1">The sequence shown here is derived from an EMBL/GenBank/DDBJ whole genome shotgun (WGS) entry which is preliminary data.</text>
</comment>
<dbReference type="AlphaFoldDB" id="A0A1B7NUJ2"/>
<reference evidence="1 2" key="1">
    <citation type="submission" date="2015-07" db="EMBL/GenBank/DDBJ databases">
        <title>Emmonsia species relationships and genome sequence.</title>
        <authorList>
            <person name="Cuomo C.A."/>
            <person name="Schwartz I.S."/>
            <person name="Kenyon C."/>
            <person name="de Hoog G.S."/>
            <person name="Govender N.P."/>
            <person name="Botha A."/>
            <person name="Moreno L."/>
            <person name="de Vries M."/>
            <person name="Munoz J.F."/>
            <person name="Stielow J.B."/>
        </authorList>
    </citation>
    <scope>NUCLEOTIDE SEQUENCE [LARGE SCALE GENOMIC DNA]</scope>
    <source>
        <strain evidence="1 2">CBS 136260</strain>
    </source>
</reference>